<accession>A0A4Y2VY39</accession>
<protein>
    <submittedName>
        <fullName evidence="1">Uncharacterized protein</fullName>
    </submittedName>
</protein>
<evidence type="ECO:0000313" key="1">
    <source>
        <dbReference type="EMBL" id="GBO29248.1"/>
    </source>
</evidence>
<dbReference type="EMBL" id="BGPR01052412">
    <property type="protein sequence ID" value="GBO29248.1"/>
    <property type="molecule type" value="Genomic_DNA"/>
</dbReference>
<dbReference type="AlphaFoldDB" id="A0A4Y2VY39"/>
<gene>
    <name evidence="1" type="ORF">AVEN_100061_1</name>
</gene>
<keyword evidence="2" id="KW-1185">Reference proteome</keyword>
<evidence type="ECO:0000313" key="2">
    <source>
        <dbReference type="Proteomes" id="UP000499080"/>
    </source>
</evidence>
<dbReference type="Proteomes" id="UP000499080">
    <property type="component" value="Unassembled WGS sequence"/>
</dbReference>
<comment type="caution">
    <text evidence="1">The sequence shown here is derived from an EMBL/GenBank/DDBJ whole genome shotgun (WGS) entry which is preliminary data.</text>
</comment>
<sequence length="86" mass="9904">MSRHPPLQIFAPHQREDIWSRRSQRAPDLLTRWFFDGIEFPTGNPYLSSDLYSGLSAVNGEPNRGYQNRPPNLPARLAQPVRAVFK</sequence>
<name>A0A4Y2VY39_ARAVE</name>
<reference evidence="1 2" key="1">
    <citation type="journal article" date="2019" name="Sci. Rep.">
        <title>Orb-weaving spider Araneus ventricosus genome elucidates the spidroin gene catalogue.</title>
        <authorList>
            <person name="Kono N."/>
            <person name="Nakamura H."/>
            <person name="Ohtoshi R."/>
            <person name="Moran D.A.P."/>
            <person name="Shinohara A."/>
            <person name="Yoshida Y."/>
            <person name="Fujiwara M."/>
            <person name="Mori M."/>
            <person name="Tomita M."/>
            <person name="Arakawa K."/>
        </authorList>
    </citation>
    <scope>NUCLEOTIDE SEQUENCE [LARGE SCALE GENOMIC DNA]</scope>
</reference>
<proteinExistence type="predicted"/>
<organism evidence="1 2">
    <name type="scientific">Araneus ventricosus</name>
    <name type="common">Orbweaver spider</name>
    <name type="synonym">Epeira ventricosa</name>
    <dbReference type="NCBI Taxonomy" id="182803"/>
    <lineage>
        <taxon>Eukaryota</taxon>
        <taxon>Metazoa</taxon>
        <taxon>Ecdysozoa</taxon>
        <taxon>Arthropoda</taxon>
        <taxon>Chelicerata</taxon>
        <taxon>Arachnida</taxon>
        <taxon>Araneae</taxon>
        <taxon>Araneomorphae</taxon>
        <taxon>Entelegynae</taxon>
        <taxon>Araneoidea</taxon>
        <taxon>Araneidae</taxon>
        <taxon>Araneus</taxon>
    </lineage>
</organism>